<organism evidence="6">
    <name type="scientific">Photinus pyralis</name>
    <name type="common">Common eastern firefly</name>
    <name type="synonym">Lampyris pyralis</name>
    <dbReference type="NCBI Taxonomy" id="7054"/>
    <lineage>
        <taxon>Eukaryota</taxon>
        <taxon>Metazoa</taxon>
        <taxon>Ecdysozoa</taxon>
        <taxon>Arthropoda</taxon>
        <taxon>Hexapoda</taxon>
        <taxon>Insecta</taxon>
        <taxon>Pterygota</taxon>
        <taxon>Neoptera</taxon>
        <taxon>Endopterygota</taxon>
        <taxon>Coleoptera</taxon>
        <taxon>Polyphaga</taxon>
        <taxon>Elateriformia</taxon>
        <taxon>Elateroidea</taxon>
        <taxon>Lampyridae</taxon>
        <taxon>Lampyrinae</taxon>
        <taxon>Photinus</taxon>
    </lineage>
</organism>
<name>A0A1Y1M5Q6_PHOPY</name>
<feature type="chain" id="PRO_5012146571" description="Methyltransferase type 11 domain-containing protein" evidence="5">
    <location>
        <begin position="19"/>
        <end position="280"/>
    </location>
</feature>
<evidence type="ECO:0000256" key="5">
    <source>
        <dbReference type="SAM" id="SignalP"/>
    </source>
</evidence>
<protein>
    <recommendedName>
        <fullName evidence="7">Methyltransferase type 11 domain-containing protein</fullName>
    </recommendedName>
</protein>
<proteinExistence type="predicted"/>
<keyword evidence="3" id="KW-0831">Ubiquinone biosynthesis</keyword>
<dbReference type="GO" id="GO:0061542">
    <property type="term" value="F:3-demethylubiquinol 3-O-methyltransferase activity"/>
    <property type="evidence" value="ECO:0007669"/>
    <property type="project" value="InterPro"/>
</dbReference>
<dbReference type="PANTHER" id="PTHR43464">
    <property type="entry name" value="METHYLTRANSFERASE"/>
    <property type="match status" value="1"/>
</dbReference>
<keyword evidence="2" id="KW-0808">Transferase</keyword>
<evidence type="ECO:0000256" key="1">
    <source>
        <dbReference type="ARBA" id="ARBA00022603"/>
    </source>
</evidence>
<evidence type="ECO:0000256" key="2">
    <source>
        <dbReference type="ARBA" id="ARBA00022679"/>
    </source>
</evidence>
<dbReference type="CDD" id="cd02440">
    <property type="entry name" value="AdoMet_MTases"/>
    <property type="match status" value="1"/>
</dbReference>
<dbReference type="EMBL" id="GEZM01039965">
    <property type="protein sequence ID" value="JAV81054.1"/>
    <property type="molecule type" value="Transcribed_RNA"/>
</dbReference>
<feature type="signal peptide" evidence="5">
    <location>
        <begin position="1"/>
        <end position="18"/>
    </location>
</feature>
<evidence type="ECO:0008006" key="7">
    <source>
        <dbReference type="Google" id="ProtNLM"/>
    </source>
</evidence>
<keyword evidence="1" id="KW-0489">Methyltransferase</keyword>
<dbReference type="InterPro" id="IPR010233">
    <property type="entry name" value="UbiG_MeTrfase"/>
</dbReference>
<reference evidence="6" key="1">
    <citation type="journal article" date="2016" name="Sci. Rep.">
        <title>Molecular characterization of firefly nuptial gifts: a multi-omics approach sheds light on postcopulatory sexual selection.</title>
        <authorList>
            <person name="Al-Wathiqui N."/>
            <person name="Fallon T.R."/>
            <person name="South A."/>
            <person name="Weng J.K."/>
            <person name="Lewis S.M."/>
        </authorList>
    </citation>
    <scope>NUCLEOTIDE SEQUENCE</scope>
</reference>
<dbReference type="AlphaFoldDB" id="A0A1Y1M5Q6"/>
<dbReference type="GO" id="GO:0005739">
    <property type="term" value="C:mitochondrion"/>
    <property type="evidence" value="ECO:0007669"/>
    <property type="project" value="TreeGrafter"/>
</dbReference>
<keyword evidence="5" id="KW-0732">Signal</keyword>
<dbReference type="Pfam" id="PF13489">
    <property type="entry name" value="Methyltransf_23"/>
    <property type="match status" value="1"/>
</dbReference>
<accession>A0A1Y1M5Q6</accession>
<dbReference type="GO" id="GO:0032259">
    <property type="term" value="P:methylation"/>
    <property type="evidence" value="ECO:0007669"/>
    <property type="project" value="UniProtKB-KW"/>
</dbReference>
<dbReference type="PANTHER" id="PTHR43464:SF19">
    <property type="entry name" value="UBIQUINONE BIOSYNTHESIS O-METHYLTRANSFERASE, MITOCHONDRIAL"/>
    <property type="match status" value="1"/>
</dbReference>
<evidence type="ECO:0000313" key="6">
    <source>
        <dbReference type="EMBL" id="JAV81054.1"/>
    </source>
</evidence>
<sequence>MLTEVTVFWIFCFSRVNSLPGFTTQNYNTALDVPTADVPHNAFYSKYKSGWWDLNSVMRPLIQLNQLDLEYIKGVLFEKDIIKGYEGFQFRDKLRILDVGCGGGHLTESLARAGADVCGIDVNSDAIESAKDHLLLDPCLKNVIYQWDSIENHCVKNAEQYDIVIANNVLHHVKNHDVFVKSCVKAVKPGGLIFFSSFSKTFESWLRIIVVGQTITRTFPYDTFHWDKFVNDLDVEKMLQEAGCKTEGSRGIYYDIFSAYWRWNNNTNTMYMMHATKPTL</sequence>
<dbReference type="InterPro" id="IPR029063">
    <property type="entry name" value="SAM-dependent_MTases_sf"/>
</dbReference>
<evidence type="ECO:0000256" key="4">
    <source>
        <dbReference type="ARBA" id="ARBA00022691"/>
    </source>
</evidence>
<dbReference type="Gene3D" id="3.40.50.150">
    <property type="entry name" value="Vaccinia Virus protein VP39"/>
    <property type="match status" value="1"/>
</dbReference>
<dbReference type="GO" id="GO:0010420">
    <property type="term" value="F:polyprenyldihydroxybenzoate methyltransferase activity"/>
    <property type="evidence" value="ECO:0007669"/>
    <property type="project" value="InterPro"/>
</dbReference>
<evidence type="ECO:0000256" key="3">
    <source>
        <dbReference type="ARBA" id="ARBA00022688"/>
    </source>
</evidence>
<keyword evidence="4" id="KW-0949">S-adenosyl-L-methionine</keyword>
<dbReference type="SUPFAM" id="SSF53335">
    <property type="entry name" value="S-adenosyl-L-methionine-dependent methyltransferases"/>
    <property type="match status" value="1"/>
</dbReference>
<dbReference type="NCBIfam" id="TIGR01983">
    <property type="entry name" value="UbiG"/>
    <property type="match status" value="1"/>
</dbReference>